<accession>A0A7X1CC01</accession>
<dbReference type="RefSeq" id="WP_185402299.1">
    <property type="nucleotide sequence ID" value="NZ_JAARRO010000007.1"/>
</dbReference>
<organism evidence="1 2">
    <name type="scientific">Listeria booriae</name>
    <dbReference type="NCBI Taxonomy" id="1552123"/>
    <lineage>
        <taxon>Bacteria</taxon>
        <taxon>Bacillati</taxon>
        <taxon>Bacillota</taxon>
        <taxon>Bacilli</taxon>
        <taxon>Bacillales</taxon>
        <taxon>Listeriaceae</taxon>
        <taxon>Listeria</taxon>
    </lineage>
</organism>
<sequence>MSFKIAYEFDDKNVFVRDSVIFPSFSHVTDDGKEFNDYDDAKKHQRELFPLEEVIDLEYLNDSEEVKEGEEGEMQAKTMLVEPPAMPEILTKEIFVLPENCTWTAAPNPSNNAVWDSKKQKWVNGSMPDMIPPTPSELELLKVEMESAKQDAVELREILLDIVTDNLE</sequence>
<comment type="caution">
    <text evidence="1">The sequence shown here is derived from an EMBL/GenBank/DDBJ whole genome shotgun (WGS) entry which is preliminary data.</text>
</comment>
<dbReference type="EMBL" id="JAASTX010000009">
    <property type="protein sequence ID" value="MBC1491956.1"/>
    <property type="molecule type" value="Genomic_DNA"/>
</dbReference>
<gene>
    <name evidence="1" type="ORF">HCI99_08935</name>
</gene>
<dbReference type="Proteomes" id="UP000533953">
    <property type="component" value="Unassembled WGS sequence"/>
</dbReference>
<dbReference type="AlphaFoldDB" id="A0A7X1CC01"/>
<reference evidence="1 2" key="1">
    <citation type="submission" date="2020-03" db="EMBL/GenBank/DDBJ databases">
        <title>Soil Listeria distribution.</title>
        <authorList>
            <person name="Liao J."/>
            <person name="Wiedmann M."/>
        </authorList>
    </citation>
    <scope>NUCLEOTIDE SEQUENCE [LARGE SCALE GENOMIC DNA]</scope>
    <source>
        <strain evidence="1 2">FSL L7-1547</strain>
    </source>
</reference>
<evidence type="ECO:0000313" key="2">
    <source>
        <dbReference type="Proteomes" id="UP000533953"/>
    </source>
</evidence>
<evidence type="ECO:0000313" key="1">
    <source>
        <dbReference type="EMBL" id="MBC1491956.1"/>
    </source>
</evidence>
<name>A0A7X1CC01_9LIST</name>
<proteinExistence type="predicted"/>
<protein>
    <submittedName>
        <fullName evidence="1">Uncharacterized protein</fullName>
    </submittedName>
</protein>